<name>A0A126QMI8_9BACT</name>
<dbReference type="EMBL" id="CP014206">
    <property type="protein sequence ID" value="AMK11300.1"/>
    <property type="molecule type" value="Genomic_DNA"/>
</dbReference>
<dbReference type="RefSeq" id="WP_066802795.1">
    <property type="nucleotide sequence ID" value="NZ_CP014206.1"/>
</dbReference>
<gene>
    <name evidence="4" type="ORF">AWY79_09305</name>
    <name evidence="5" type="ORF">EDC59_11530</name>
</gene>
<dbReference type="PANTHER" id="PTHR38731">
    <property type="entry name" value="LIPL45-RELATED LIPOPROTEIN-RELATED"/>
    <property type="match status" value="1"/>
</dbReference>
<evidence type="ECO:0000256" key="2">
    <source>
        <dbReference type="SAM" id="SignalP"/>
    </source>
</evidence>
<evidence type="ECO:0000259" key="3">
    <source>
        <dbReference type="Pfam" id="PF04773"/>
    </source>
</evidence>
<sequence>MSDKRFVVLALFLLFLLLAGVSPARASEPVGTVTVANGRCVILRGGQSLDAAVNQPVMLKDEVDTDKGAELSILFSDQSRLTLDESSHAAIDTYVFNDSNAEVLFKFTKGTFRAVTGEIVKANPEGFNMETPLATLGIRGSDIYSIVKPDEEEAGALELGEGHALEIKTSKQTMRITKSGMRTRILPTGVISMPTTIPPSMFNAILRLGASAPSAPAPAGNTAPAQSRSSSEAPAPAPTRSSSDPQAPTTFAAPVDAAPTAPVPMLKTAPTGTATVAPTLKTPATTTAPTVRTPVTTTPTVKTPVTTTPTLKTPVVQPVITPTVPTVKTPVVEPKPTVRPRIRQ</sequence>
<dbReference type="Pfam" id="PF04773">
    <property type="entry name" value="FecR"/>
    <property type="match status" value="1"/>
</dbReference>
<feature type="region of interest" description="Disordered" evidence="1">
    <location>
        <begin position="213"/>
        <end position="261"/>
    </location>
</feature>
<evidence type="ECO:0000313" key="4">
    <source>
        <dbReference type="EMBL" id="AMK11300.1"/>
    </source>
</evidence>
<dbReference type="InterPro" id="IPR006860">
    <property type="entry name" value="FecR"/>
</dbReference>
<dbReference type="PANTHER" id="PTHR38731:SF1">
    <property type="entry name" value="FECR PROTEIN DOMAIN-CONTAINING PROTEIN"/>
    <property type="match status" value="1"/>
</dbReference>
<dbReference type="KEGG" id="dej:AWY79_09305"/>
<dbReference type="OrthoDB" id="5455671at2"/>
<protein>
    <submittedName>
        <fullName evidence="5">FecR family protein</fullName>
    </submittedName>
</protein>
<keyword evidence="2" id="KW-0732">Signal</keyword>
<proteinExistence type="predicted"/>
<feature type="chain" id="PRO_5043321366" evidence="2">
    <location>
        <begin position="27"/>
        <end position="344"/>
    </location>
</feature>
<evidence type="ECO:0000256" key="1">
    <source>
        <dbReference type="SAM" id="MobiDB-lite"/>
    </source>
</evidence>
<evidence type="ECO:0000313" key="5">
    <source>
        <dbReference type="EMBL" id="TDT85552.1"/>
    </source>
</evidence>
<feature type="domain" description="FecR protein" evidence="3">
    <location>
        <begin position="61"/>
        <end position="152"/>
    </location>
</feature>
<dbReference type="EMBL" id="SOBK01000015">
    <property type="protein sequence ID" value="TDT85552.1"/>
    <property type="molecule type" value="Genomic_DNA"/>
</dbReference>
<evidence type="ECO:0000313" key="7">
    <source>
        <dbReference type="Proteomes" id="UP000295506"/>
    </source>
</evidence>
<feature type="signal peptide" evidence="2">
    <location>
        <begin position="1"/>
        <end position="26"/>
    </location>
</feature>
<reference evidence="5 7" key="2">
    <citation type="submission" date="2019-03" db="EMBL/GenBank/DDBJ databases">
        <title>Genomic Encyclopedia of Type Strains, Phase IV (KMG-IV): sequencing the most valuable type-strain genomes for metagenomic binning, comparative biology and taxonomic classification.</title>
        <authorList>
            <person name="Goeker M."/>
        </authorList>
    </citation>
    <scope>NUCLEOTIDE SEQUENCE [LARGE SCALE GENOMIC DNA]</scope>
    <source>
        <strain evidence="5 7">DSM 101483</strain>
    </source>
</reference>
<feature type="region of interest" description="Disordered" evidence="1">
    <location>
        <begin position="284"/>
        <end position="309"/>
    </location>
</feature>
<keyword evidence="6" id="KW-1185">Reference proteome</keyword>
<reference evidence="4 6" key="1">
    <citation type="journal article" date="2016" name="Front. Microbiol.">
        <title>Genome Sequence of the Piezophilic, Mesophilic Sulfate-Reducing Bacterium Desulfovibrio indicus J2T.</title>
        <authorList>
            <person name="Cao J."/>
            <person name="Maignien L."/>
            <person name="Shao Z."/>
            <person name="Alain K."/>
            <person name="Jebbar M."/>
        </authorList>
    </citation>
    <scope>NUCLEOTIDE SEQUENCE [LARGE SCALE GENOMIC DNA]</scope>
    <source>
        <strain evidence="4 6">J2</strain>
    </source>
</reference>
<evidence type="ECO:0000313" key="6">
    <source>
        <dbReference type="Proteomes" id="UP000055611"/>
    </source>
</evidence>
<organism evidence="5 7">
    <name type="scientific">Pseudodesulfovibrio indicus</name>
    <dbReference type="NCBI Taxonomy" id="1716143"/>
    <lineage>
        <taxon>Bacteria</taxon>
        <taxon>Pseudomonadati</taxon>
        <taxon>Thermodesulfobacteriota</taxon>
        <taxon>Desulfovibrionia</taxon>
        <taxon>Desulfovibrionales</taxon>
        <taxon>Desulfovibrionaceae</taxon>
    </lineage>
</organism>
<dbReference type="Proteomes" id="UP000055611">
    <property type="component" value="Chromosome"/>
</dbReference>
<accession>A0A126QMI8</accession>
<dbReference type="Proteomes" id="UP000295506">
    <property type="component" value="Unassembled WGS sequence"/>
</dbReference>
<dbReference type="AlphaFoldDB" id="A0A126QMI8"/>